<dbReference type="CDD" id="cd02440">
    <property type="entry name" value="AdoMet_MTases"/>
    <property type="match status" value="1"/>
</dbReference>
<organism evidence="2 3">
    <name type="scientific">Ferrimicrobium acidiphilum</name>
    <dbReference type="NCBI Taxonomy" id="121039"/>
    <lineage>
        <taxon>Bacteria</taxon>
        <taxon>Bacillati</taxon>
        <taxon>Actinomycetota</taxon>
        <taxon>Acidimicrobiia</taxon>
        <taxon>Acidimicrobiales</taxon>
        <taxon>Acidimicrobiaceae</taxon>
        <taxon>Ferrimicrobium</taxon>
    </lineage>
</organism>
<gene>
    <name evidence="2" type="ORF">AB6A68_11270</name>
</gene>
<accession>A0ABV3Y4C6</accession>
<reference evidence="2 3" key="1">
    <citation type="submission" date="2024-07" db="EMBL/GenBank/DDBJ databases">
        <title>Draft Genome Sequence of Ferrimicrobium acidiphilum Strain YE2023, Isolated from a Pulp of Bioleach Reactor.</title>
        <authorList>
            <person name="Elkina Y.A."/>
            <person name="Bulaeva A.G."/>
            <person name="Beletsky A.V."/>
            <person name="Mardanov A.V."/>
        </authorList>
    </citation>
    <scope>NUCLEOTIDE SEQUENCE [LARGE SCALE GENOMIC DNA]</scope>
    <source>
        <strain evidence="2 3">YE2023</strain>
    </source>
</reference>
<evidence type="ECO:0000259" key="1">
    <source>
        <dbReference type="Pfam" id="PF08241"/>
    </source>
</evidence>
<keyword evidence="2" id="KW-0489">Methyltransferase</keyword>
<protein>
    <submittedName>
        <fullName evidence="2">Methyltransferase domain-containing protein</fullName>
    </submittedName>
</protein>
<keyword evidence="2" id="KW-0808">Transferase</keyword>
<dbReference type="Gene3D" id="3.40.50.150">
    <property type="entry name" value="Vaccinia Virus protein VP39"/>
    <property type="match status" value="1"/>
</dbReference>
<keyword evidence="3" id="KW-1185">Reference proteome</keyword>
<name>A0ABV3Y4C6_9ACTN</name>
<dbReference type="GO" id="GO:0008168">
    <property type="term" value="F:methyltransferase activity"/>
    <property type="evidence" value="ECO:0007669"/>
    <property type="project" value="UniProtKB-KW"/>
</dbReference>
<dbReference type="Pfam" id="PF08241">
    <property type="entry name" value="Methyltransf_11"/>
    <property type="match status" value="1"/>
</dbReference>
<dbReference type="EMBL" id="JBFSHR010000051">
    <property type="protein sequence ID" value="MEX6430407.1"/>
    <property type="molecule type" value="Genomic_DNA"/>
</dbReference>
<dbReference type="GO" id="GO:0032259">
    <property type="term" value="P:methylation"/>
    <property type="evidence" value="ECO:0007669"/>
    <property type="project" value="UniProtKB-KW"/>
</dbReference>
<dbReference type="PANTHER" id="PTHR43591">
    <property type="entry name" value="METHYLTRANSFERASE"/>
    <property type="match status" value="1"/>
</dbReference>
<evidence type="ECO:0000313" key="2">
    <source>
        <dbReference type="EMBL" id="MEX6430407.1"/>
    </source>
</evidence>
<dbReference type="InterPro" id="IPR029063">
    <property type="entry name" value="SAM-dependent_MTases_sf"/>
</dbReference>
<dbReference type="PANTHER" id="PTHR43591:SF24">
    <property type="entry name" value="2-METHOXY-6-POLYPRENYL-1,4-BENZOQUINOL METHYLASE, MITOCHONDRIAL"/>
    <property type="match status" value="1"/>
</dbReference>
<comment type="caution">
    <text evidence="2">The sequence shown here is derived from an EMBL/GenBank/DDBJ whole genome shotgun (WGS) entry which is preliminary data.</text>
</comment>
<sequence>MADTYIHGHDDSVLASHRWRSASNSAPYLLASLRASDRILDVGAGAGTITRDFVQLVPEGSVVAVDRTTAIVNEAAGHDSGVIGVVADAYQLPFASRSFDIVHAHQVLQHLRYPARAVSEMARVARRHVAFADADYDKMLWWPTSPMLTQWMAIYQQIASNNHVNPNIGRQLSELAIECGLPKHSVHTICWTYATPELLQWWASSWADRVLYSTYASEALRLKLANEAELSEIAHGWRTWANTPGAVFVITSIAILADLDAT</sequence>
<dbReference type="Proteomes" id="UP001560267">
    <property type="component" value="Unassembled WGS sequence"/>
</dbReference>
<evidence type="ECO:0000313" key="3">
    <source>
        <dbReference type="Proteomes" id="UP001560267"/>
    </source>
</evidence>
<proteinExistence type="predicted"/>
<dbReference type="InterPro" id="IPR013216">
    <property type="entry name" value="Methyltransf_11"/>
</dbReference>
<dbReference type="SUPFAM" id="SSF53335">
    <property type="entry name" value="S-adenosyl-L-methionine-dependent methyltransferases"/>
    <property type="match status" value="1"/>
</dbReference>
<dbReference type="RefSeq" id="WP_369084779.1">
    <property type="nucleotide sequence ID" value="NZ_JBFSHR010000051.1"/>
</dbReference>
<feature type="domain" description="Methyltransferase type 11" evidence="1">
    <location>
        <begin position="40"/>
        <end position="127"/>
    </location>
</feature>